<dbReference type="VEuPathDB" id="FungiDB:ASPZODRAFT_2114122"/>
<dbReference type="GeneID" id="34614224"/>
<organism evidence="1 2">
    <name type="scientific">Penicilliopsis zonata CBS 506.65</name>
    <dbReference type="NCBI Taxonomy" id="1073090"/>
    <lineage>
        <taxon>Eukaryota</taxon>
        <taxon>Fungi</taxon>
        <taxon>Dikarya</taxon>
        <taxon>Ascomycota</taxon>
        <taxon>Pezizomycotina</taxon>
        <taxon>Eurotiomycetes</taxon>
        <taxon>Eurotiomycetidae</taxon>
        <taxon>Eurotiales</taxon>
        <taxon>Aspergillaceae</taxon>
        <taxon>Penicilliopsis</taxon>
    </lineage>
</organism>
<proteinExistence type="predicted"/>
<dbReference type="AlphaFoldDB" id="A0A1L9S8T3"/>
<evidence type="ECO:0008006" key="3">
    <source>
        <dbReference type="Google" id="ProtNLM"/>
    </source>
</evidence>
<reference evidence="2" key="1">
    <citation type="journal article" date="2017" name="Genome Biol.">
        <title>Comparative genomics reveals high biological diversity and specific adaptations in the industrially and medically important fungal genus Aspergillus.</title>
        <authorList>
            <person name="de Vries R.P."/>
            <person name="Riley R."/>
            <person name="Wiebenga A."/>
            <person name="Aguilar-Osorio G."/>
            <person name="Amillis S."/>
            <person name="Uchima C.A."/>
            <person name="Anderluh G."/>
            <person name="Asadollahi M."/>
            <person name="Askin M."/>
            <person name="Barry K."/>
            <person name="Battaglia E."/>
            <person name="Bayram O."/>
            <person name="Benocci T."/>
            <person name="Braus-Stromeyer S.A."/>
            <person name="Caldana C."/>
            <person name="Canovas D."/>
            <person name="Cerqueira G.C."/>
            <person name="Chen F."/>
            <person name="Chen W."/>
            <person name="Choi C."/>
            <person name="Clum A."/>
            <person name="Dos Santos R.A."/>
            <person name="Damasio A.R."/>
            <person name="Diallinas G."/>
            <person name="Emri T."/>
            <person name="Fekete E."/>
            <person name="Flipphi M."/>
            <person name="Freyberg S."/>
            <person name="Gallo A."/>
            <person name="Gournas C."/>
            <person name="Habgood R."/>
            <person name="Hainaut M."/>
            <person name="Harispe M.L."/>
            <person name="Henrissat B."/>
            <person name="Hilden K.S."/>
            <person name="Hope R."/>
            <person name="Hossain A."/>
            <person name="Karabika E."/>
            <person name="Karaffa L."/>
            <person name="Karanyi Z."/>
            <person name="Krasevec N."/>
            <person name="Kuo A."/>
            <person name="Kusch H."/>
            <person name="LaButti K."/>
            <person name="Lagendijk E.L."/>
            <person name="Lapidus A."/>
            <person name="Levasseur A."/>
            <person name="Lindquist E."/>
            <person name="Lipzen A."/>
            <person name="Logrieco A.F."/>
            <person name="MacCabe A."/>
            <person name="Maekelae M.R."/>
            <person name="Malavazi I."/>
            <person name="Melin P."/>
            <person name="Meyer V."/>
            <person name="Mielnichuk N."/>
            <person name="Miskei M."/>
            <person name="Molnar A.P."/>
            <person name="Mule G."/>
            <person name="Ngan C.Y."/>
            <person name="Orejas M."/>
            <person name="Orosz E."/>
            <person name="Ouedraogo J.P."/>
            <person name="Overkamp K.M."/>
            <person name="Park H.-S."/>
            <person name="Perrone G."/>
            <person name="Piumi F."/>
            <person name="Punt P.J."/>
            <person name="Ram A.F."/>
            <person name="Ramon A."/>
            <person name="Rauscher S."/>
            <person name="Record E."/>
            <person name="Riano-Pachon D.M."/>
            <person name="Robert V."/>
            <person name="Roehrig J."/>
            <person name="Ruller R."/>
            <person name="Salamov A."/>
            <person name="Salih N.S."/>
            <person name="Samson R.A."/>
            <person name="Sandor E."/>
            <person name="Sanguinetti M."/>
            <person name="Schuetze T."/>
            <person name="Sepcic K."/>
            <person name="Shelest E."/>
            <person name="Sherlock G."/>
            <person name="Sophianopoulou V."/>
            <person name="Squina F.M."/>
            <person name="Sun H."/>
            <person name="Susca A."/>
            <person name="Todd R.B."/>
            <person name="Tsang A."/>
            <person name="Unkles S.E."/>
            <person name="van de Wiele N."/>
            <person name="van Rossen-Uffink D."/>
            <person name="Oliveira J.V."/>
            <person name="Vesth T.C."/>
            <person name="Visser J."/>
            <person name="Yu J.-H."/>
            <person name="Zhou M."/>
            <person name="Andersen M.R."/>
            <person name="Archer D.B."/>
            <person name="Baker S.E."/>
            <person name="Benoit I."/>
            <person name="Brakhage A.A."/>
            <person name="Braus G.H."/>
            <person name="Fischer R."/>
            <person name="Frisvad J.C."/>
            <person name="Goldman G.H."/>
            <person name="Houbraken J."/>
            <person name="Oakley B."/>
            <person name="Pocsi I."/>
            <person name="Scazzocchio C."/>
            <person name="Seiboth B."/>
            <person name="vanKuyk P.A."/>
            <person name="Wortman J."/>
            <person name="Dyer P.S."/>
            <person name="Grigoriev I.V."/>
        </authorList>
    </citation>
    <scope>NUCLEOTIDE SEQUENCE [LARGE SCALE GENOMIC DNA]</scope>
    <source>
        <strain evidence="2">CBS 506.65</strain>
    </source>
</reference>
<dbReference type="Proteomes" id="UP000184188">
    <property type="component" value="Unassembled WGS sequence"/>
</dbReference>
<keyword evidence="2" id="KW-1185">Reference proteome</keyword>
<protein>
    <recommendedName>
        <fullName evidence="3">F-box domain-containing protein</fullName>
    </recommendedName>
</protein>
<dbReference type="OrthoDB" id="4524525at2759"/>
<accession>A0A1L9S8T3</accession>
<sequence length="304" mass="35405">MRCYRVTGVGQELDKINGQDSRWGYFSVAREYNKAFLGVPDETDPGMLTVYHPRLSWWNIGEQLKRDWWTLILCVHMRCWTLAQRIIGCTVDSEHLNPVAALLLRQARDNLDPYADPRPLKIASMKKLIESHSKEKKKKEKKECSRVSLLPYEIRCAILDHLDYQAFPRLLEAMQYPLEDSYWRSRMAVYLLGMDEVVETVQQQKGPLDWPGLCVATEGLDASTDAFKLRHQVVNTLQEVKVQLCRYLKGEQSISLPDVLNQIQDEMIQEFWEDHEVLLKDWDWVNPNMMQCLIDAGFLPDSSI</sequence>
<evidence type="ECO:0000313" key="2">
    <source>
        <dbReference type="Proteomes" id="UP000184188"/>
    </source>
</evidence>
<gene>
    <name evidence="1" type="ORF">ASPZODRAFT_2114122</name>
</gene>
<dbReference type="RefSeq" id="XP_022578080.1">
    <property type="nucleotide sequence ID" value="XM_022727760.1"/>
</dbReference>
<dbReference type="EMBL" id="KV878351">
    <property type="protein sequence ID" value="OJJ43570.1"/>
    <property type="molecule type" value="Genomic_DNA"/>
</dbReference>
<name>A0A1L9S8T3_9EURO</name>
<evidence type="ECO:0000313" key="1">
    <source>
        <dbReference type="EMBL" id="OJJ43570.1"/>
    </source>
</evidence>